<reference evidence="1 2" key="1">
    <citation type="submission" date="2014-04" db="EMBL/GenBank/DDBJ databases">
        <authorList>
            <consortium name="DOE Joint Genome Institute"/>
            <person name="Kuo A."/>
            <person name="Kohler A."/>
            <person name="Costa M.D."/>
            <person name="Nagy L.G."/>
            <person name="Floudas D."/>
            <person name="Copeland A."/>
            <person name="Barry K.W."/>
            <person name="Cichocki N."/>
            <person name="Veneault-Fourrey C."/>
            <person name="LaButti K."/>
            <person name="Lindquist E.A."/>
            <person name="Lipzen A."/>
            <person name="Lundell T."/>
            <person name="Morin E."/>
            <person name="Murat C."/>
            <person name="Sun H."/>
            <person name="Tunlid A."/>
            <person name="Henrissat B."/>
            <person name="Grigoriev I.V."/>
            <person name="Hibbett D.S."/>
            <person name="Martin F."/>
            <person name="Nordberg H.P."/>
            <person name="Cantor M.N."/>
            <person name="Hua S.X."/>
        </authorList>
    </citation>
    <scope>NUCLEOTIDE SEQUENCE [LARGE SCALE GENOMIC DNA]</scope>
    <source>
        <strain evidence="1 2">Marx 270</strain>
    </source>
</reference>
<name>A0A0C3NDN3_PISTI</name>
<reference evidence="2" key="2">
    <citation type="submission" date="2015-01" db="EMBL/GenBank/DDBJ databases">
        <title>Evolutionary Origins and Diversification of the Mycorrhizal Mutualists.</title>
        <authorList>
            <consortium name="DOE Joint Genome Institute"/>
            <consortium name="Mycorrhizal Genomics Consortium"/>
            <person name="Kohler A."/>
            <person name="Kuo A."/>
            <person name="Nagy L.G."/>
            <person name="Floudas D."/>
            <person name="Copeland A."/>
            <person name="Barry K.W."/>
            <person name="Cichocki N."/>
            <person name="Veneault-Fourrey C."/>
            <person name="LaButti K."/>
            <person name="Lindquist E.A."/>
            <person name="Lipzen A."/>
            <person name="Lundell T."/>
            <person name="Morin E."/>
            <person name="Murat C."/>
            <person name="Riley R."/>
            <person name="Ohm R."/>
            <person name="Sun H."/>
            <person name="Tunlid A."/>
            <person name="Henrissat B."/>
            <person name="Grigoriev I.V."/>
            <person name="Hibbett D.S."/>
            <person name="Martin F."/>
        </authorList>
    </citation>
    <scope>NUCLEOTIDE SEQUENCE [LARGE SCALE GENOMIC DNA]</scope>
    <source>
        <strain evidence="2">Marx 270</strain>
    </source>
</reference>
<evidence type="ECO:0000313" key="2">
    <source>
        <dbReference type="Proteomes" id="UP000054217"/>
    </source>
</evidence>
<dbReference type="InParanoid" id="A0A0C3NDN3"/>
<dbReference type="AlphaFoldDB" id="A0A0C3NDN3"/>
<proteinExistence type="predicted"/>
<protein>
    <submittedName>
        <fullName evidence="1">Uncharacterized protein</fullName>
    </submittedName>
</protein>
<dbReference type="HOGENOM" id="CLU_2264831_0_0_1"/>
<dbReference type="Proteomes" id="UP000054217">
    <property type="component" value="Unassembled WGS sequence"/>
</dbReference>
<accession>A0A0C3NDN3</accession>
<keyword evidence="2" id="KW-1185">Reference proteome</keyword>
<dbReference type="EMBL" id="KN832007">
    <property type="protein sequence ID" value="KIN99214.1"/>
    <property type="molecule type" value="Genomic_DNA"/>
</dbReference>
<sequence length="103" mass="11854">MCGVPIWSSWHLWVPNESNDTQPYSDSPNIRSSSDMLEHVFDAIGIRTRGTLRWFNVPLSSIGQRSDTRTIITYVFLTRALPLDMMASSPYDHRFELLLPIRA</sequence>
<evidence type="ECO:0000313" key="1">
    <source>
        <dbReference type="EMBL" id="KIN99214.1"/>
    </source>
</evidence>
<organism evidence="1 2">
    <name type="scientific">Pisolithus tinctorius Marx 270</name>
    <dbReference type="NCBI Taxonomy" id="870435"/>
    <lineage>
        <taxon>Eukaryota</taxon>
        <taxon>Fungi</taxon>
        <taxon>Dikarya</taxon>
        <taxon>Basidiomycota</taxon>
        <taxon>Agaricomycotina</taxon>
        <taxon>Agaricomycetes</taxon>
        <taxon>Agaricomycetidae</taxon>
        <taxon>Boletales</taxon>
        <taxon>Sclerodermatineae</taxon>
        <taxon>Pisolithaceae</taxon>
        <taxon>Pisolithus</taxon>
    </lineage>
</organism>
<gene>
    <name evidence="1" type="ORF">M404DRAFT_819207</name>
</gene>